<keyword evidence="5 9" id="KW-0963">Cytoplasm</keyword>
<gene>
    <name evidence="9" type="primary">tpm</name>
    <name evidence="10" type="ORF">IP93_01658</name>
</gene>
<dbReference type="InterPro" id="IPR025835">
    <property type="entry name" value="Thiopurine_S-MeTrfase"/>
</dbReference>
<dbReference type="EC" id="2.1.1.67" evidence="4 9"/>
<proteinExistence type="inferred from homology"/>
<keyword evidence="6 9" id="KW-0489">Methyltransferase</keyword>
<dbReference type="InterPro" id="IPR022474">
    <property type="entry name" value="Thiopur_S-MeTfrase_Se/Te_detox"/>
</dbReference>
<dbReference type="GO" id="GO:0010038">
    <property type="term" value="P:response to metal ion"/>
    <property type="evidence" value="ECO:0007669"/>
    <property type="project" value="InterPro"/>
</dbReference>
<comment type="caution">
    <text evidence="10">The sequence shown here is derived from an EMBL/GenBank/DDBJ whole genome shotgun (WGS) entry which is preliminary data.</text>
</comment>
<dbReference type="GO" id="GO:0032259">
    <property type="term" value="P:methylation"/>
    <property type="evidence" value="ECO:0007669"/>
    <property type="project" value="UniProtKB-KW"/>
</dbReference>
<keyword evidence="7 9" id="KW-0808">Transferase</keyword>
<dbReference type="GO" id="GO:0005737">
    <property type="term" value="C:cytoplasm"/>
    <property type="evidence" value="ECO:0007669"/>
    <property type="project" value="UniProtKB-SubCell"/>
</dbReference>
<organism evidence="10 11">
    <name type="scientific">Aerolutibacter ruishenii</name>
    <dbReference type="NCBI Taxonomy" id="686800"/>
    <lineage>
        <taxon>Bacteria</taxon>
        <taxon>Pseudomonadati</taxon>
        <taxon>Pseudomonadota</taxon>
        <taxon>Gammaproteobacteria</taxon>
        <taxon>Lysobacterales</taxon>
        <taxon>Lysobacteraceae</taxon>
        <taxon>Aerolutibacter</taxon>
    </lineage>
</organism>
<evidence type="ECO:0000256" key="7">
    <source>
        <dbReference type="ARBA" id="ARBA00022679"/>
    </source>
</evidence>
<dbReference type="PANTHER" id="PTHR10259">
    <property type="entry name" value="THIOPURINE S-METHYLTRANSFERASE"/>
    <property type="match status" value="1"/>
</dbReference>
<sequence length="220" mass="25163">MMEPDFWHQRWQENRIGFHQDKATPLMLKHWPSLGVSPGSRVFVPLAGKSRDMLWLASQGYRVLGVELSQLAVEQFFTENDLPYTLTQSPYGRHYRSGDIELVCGDAFELPAALLGECDAVYDRAALIALPPQMRRRYADELYARLPGRCQGMLITLEYPQAEKEGPPFAVHEDEVRLLFGDRWGVQLLERRDILAQDPAFVQAGVTALNTVVYQLDRQR</sequence>
<accession>A0A562LSQ4</accession>
<dbReference type="AlphaFoldDB" id="A0A562LSQ4"/>
<feature type="binding site" evidence="9">
    <location>
        <position position="11"/>
    </location>
    <ligand>
        <name>S-adenosyl-L-methionine</name>
        <dbReference type="ChEBI" id="CHEBI:59789"/>
    </ligand>
</feature>
<dbReference type="PANTHER" id="PTHR10259:SF11">
    <property type="entry name" value="THIOPURINE S-METHYLTRANSFERASE"/>
    <property type="match status" value="1"/>
</dbReference>
<dbReference type="EMBL" id="VLKP01000006">
    <property type="protein sequence ID" value="TWI10568.1"/>
    <property type="molecule type" value="Genomic_DNA"/>
</dbReference>
<dbReference type="NCBIfam" id="TIGR03840">
    <property type="entry name" value="TMPT_Se_Te"/>
    <property type="match status" value="1"/>
</dbReference>
<evidence type="ECO:0000256" key="6">
    <source>
        <dbReference type="ARBA" id="ARBA00022603"/>
    </source>
</evidence>
<dbReference type="NCBIfam" id="NF009732">
    <property type="entry name" value="PRK13255.1"/>
    <property type="match status" value="1"/>
</dbReference>
<name>A0A562LSQ4_9GAMM</name>
<dbReference type="HAMAP" id="MF_00812">
    <property type="entry name" value="Thiopur_methtran"/>
    <property type="match status" value="1"/>
</dbReference>
<dbReference type="Pfam" id="PF05724">
    <property type="entry name" value="TPMT"/>
    <property type="match status" value="1"/>
</dbReference>
<evidence type="ECO:0000256" key="1">
    <source>
        <dbReference type="ARBA" id="ARBA00000903"/>
    </source>
</evidence>
<comment type="similarity">
    <text evidence="3 9">Belongs to the class I-like SAM-binding methyltransferase superfamily. TPMT family.</text>
</comment>
<evidence type="ECO:0000313" key="10">
    <source>
        <dbReference type="EMBL" id="TWI10568.1"/>
    </source>
</evidence>
<evidence type="ECO:0000313" key="11">
    <source>
        <dbReference type="Proteomes" id="UP000316471"/>
    </source>
</evidence>
<dbReference type="InterPro" id="IPR029063">
    <property type="entry name" value="SAM-dependent_MTases_sf"/>
</dbReference>
<dbReference type="Proteomes" id="UP000316471">
    <property type="component" value="Unassembled WGS sequence"/>
</dbReference>
<comment type="subcellular location">
    <subcellularLocation>
        <location evidence="2 9">Cytoplasm</location>
    </subcellularLocation>
</comment>
<dbReference type="GO" id="GO:0008119">
    <property type="term" value="F:thiopurine S-methyltransferase activity"/>
    <property type="evidence" value="ECO:0007669"/>
    <property type="project" value="UniProtKB-UniRule"/>
</dbReference>
<evidence type="ECO:0000256" key="4">
    <source>
        <dbReference type="ARBA" id="ARBA00011905"/>
    </source>
</evidence>
<dbReference type="FunFam" id="3.40.50.150:FF:000101">
    <property type="entry name" value="Thiopurine S-methyltransferase"/>
    <property type="match status" value="1"/>
</dbReference>
<dbReference type="PROSITE" id="PS51585">
    <property type="entry name" value="SAM_MT_TPMT"/>
    <property type="match status" value="1"/>
</dbReference>
<feature type="binding site" evidence="9">
    <location>
        <position position="46"/>
    </location>
    <ligand>
        <name>S-adenosyl-L-methionine</name>
        <dbReference type="ChEBI" id="CHEBI:59789"/>
    </ligand>
</feature>
<reference evidence="10 11" key="1">
    <citation type="journal article" date="2015" name="Stand. Genomic Sci.">
        <title>Genomic Encyclopedia of Bacterial and Archaeal Type Strains, Phase III: the genomes of soil and plant-associated and newly described type strains.</title>
        <authorList>
            <person name="Whitman W.B."/>
            <person name="Woyke T."/>
            <person name="Klenk H.P."/>
            <person name="Zhou Y."/>
            <person name="Lilburn T.G."/>
            <person name="Beck B.J."/>
            <person name="De Vos P."/>
            <person name="Vandamme P."/>
            <person name="Eisen J.A."/>
            <person name="Garrity G."/>
            <person name="Hugenholtz P."/>
            <person name="Kyrpides N.C."/>
        </authorList>
    </citation>
    <scope>NUCLEOTIDE SEQUENCE [LARGE SCALE GENOMIC DNA]</scope>
    <source>
        <strain evidence="10 11">CGMCC 1.10136</strain>
    </source>
</reference>
<dbReference type="InterPro" id="IPR008854">
    <property type="entry name" value="TPMT"/>
</dbReference>
<evidence type="ECO:0000256" key="3">
    <source>
        <dbReference type="ARBA" id="ARBA00008145"/>
    </source>
</evidence>
<comment type="catalytic activity">
    <reaction evidence="1 9">
        <text>S-adenosyl-L-methionine + a thiopurine = S-adenosyl-L-homocysteine + a thiopurine S-methylether.</text>
        <dbReference type="EC" id="2.1.1.67"/>
    </reaction>
</comment>
<protein>
    <recommendedName>
        <fullName evidence="4 9">Thiopurine S-methyltransferase</fullName>
        <ecNumber evidence="4 9">2.1.1.67</ecNumber>
    </recommendedName>
    <alternativeName>
        <fullName evidence="9">Thiopurine methyltransferase</fullName>
    </alternativeName>
</protein>
<evidence type="ECO:0000256" key="2">
    <source>
        <dbReference type="ARBA" id="ARBA00004496"/>
    </source>
</evidence>
<keyword evidence="11" id="KW-1185">Reference proteome</keyword>
<dbReference type="SUPFAM" id="SSF53335">
    <property type="entry name" value="S-adenosyl-L-methionine-dependent methyltransferases"/>
    <property type="match status" value="1"/>
</dbReference>
<keyword evidence="8 9" id="KW-0949">S-adenosyl-L-methionine</keyword>
<feature type="binding site" evidence="9">
    <location>
        <position position="67"/>
    </location>
    <ligand>
        <name>S-adenosyl-L-methionine</name>
        <dbReference type="ChEBI" id="CHEBI:59789"/>
    </ligand>
</feature>
<dbReference type="PIRSF" id="PIRSF023956">
    <property type="entry name" value="Thiopurine_S-methyltransferase"/>
    <property type="match status" value="1"/>
</dbReference>
<evidence type="ECO:0000256" key="9">
    <source>
        <dbReference type="HAMAP-Rule" id="MF_00812"/>
    </source>
</evidence>
<dbReference type="Gene3D" id="3.40.50.150">
    <property type="entry name" value="Vaccinia Virus protein VP39"/>
    <property type="match status" value="1"/>
</dbReference>
<dbReference type="CDD" id="cd02440">
    <property type="entry name" value="AdoMet_MTases"/>
    <property type="match status" value="1"/>
</dbReference>
<feature type="binding site" evidence="9">
    <location>
        <position position="124"/>
    </location>
    <ligand>
        <name>S-adenosyl-L-methionine</name>
        <dbReference type="ChEBI" id="CHEBI:59789"/>
    </ligand>
</feature>
<evidence type="ECO:0000256" key="8">
    <source>
        <dbReference type="ARBA" id="ARBA00022691"/>
    </source>
</evidence>
<evidence type="ECO:0000256" key="5">
    <source>
        <dbReference type="ARBA" id="ARBA00022490"/>
    </source>
</evidence>